<evidence type="ECO:0000256" key="1">
    <source>
        <dbReference type="ARBA" id="ARBA00030291"/>
    </source>
</evidence>
<evidence type="ECO:0000256" key="4">
    <source>
        <dbReference type="ARBA" id="ARBA00033298"/>
    </source>
</evidence>
<feature type="domain" description="VOC" evidence="5">
    <location>
        <begin position="1"/>
        <end position="119"/>
    </location>
</feature>
<dbReference type="PROSITE" id="PS51819">
    <property type="entry name" value="VOC"/>
    <property type="match status" value="1"/>
</dbReference>
<dbReference type="PANTHER" id="PTHR46036:SF5">
    <property type="entry name" value="LACTOYLGLUTATHIONE LYASE"/>
    <property type="match status" value="1"/>
</dbReference>
<dbReference type="SUPFAM" id="SSF54593">
    <property type="entry name" value="Glyoxalase/Bleomycin resistance protein/Dihydroxybiphenyl dioxygenase"/>
    <property type="match status" value="1"/>
</dbReference>
<dbReference type="PATRIC" id="fig|1129367.4.peg.3322"/>
<dbReference type="InterPro" id="IPR004360">
    <property type="entry name" value="Glyas_Fos-R_dOase_dom"/>
</dbReference>
<evidence type="ECO:0000256" key="2">
    <source>
        <dbReference type="ARBA" id="ARBA00030892"/>
    </source>
</evidence>
<dbReference type="Proteomes" id="UP000033434">
    <property type="component" value="Unassembled WGS sequence"/>
</dbReference>
<proteinExistence type="predicted"/>
<dbReference type="InterPro" id="IPR037523">
    <property type="entry name" value="VOC_core"/>
</dbReference>
<evidence type="ECO:0000256" key="3">
    <source>
        <dbReference type="ARBA" id="ARBA00032460"/>
    </source>
</evidence>
<name>A0A0F6AA19_9GAMM</name>
<dbReference type="Pfam" id="PF00903">
    <property type="entry name" value="Glyoxalase"/>
    <property type="match status" value="1"/>
</dbReference>
<dbReference type="PANTHER" id="PTHR46036">
    <property type="entry name" value="LACTOYLGLUTATHIONE LYASE"/>
    <property type="match status" value="1"/>
</dbReference>
<dbReference type="InterPro" id="IPR029068">
    <property type="entry name" value="Glyas_Bleomycin-R_OHBP_Dase"/>
</dbReference>
<dbReference type="GO" id="GO:0019243">
    <property type="term" value="P:methylglyoxal catabolic process to D-lactate via S-lactoyl-glutathione"/>
    <property type="evidence" value="ECO:0007669"/>
    <property type="project" value="TreeGrafter"/>
</dbReference>
<evidence type="ECO:0000259" key="5">
    <source>
        <dbReference type="PROSITE" id="PS51819"/>
    </source>
</evidence>
<sequence>MIRVQDLKRSIQFYHEVFGLEVVRRIEFEGFSLTYLANQESDFELELTYNFDRVERYHLGDGYGHLAFSTYGIKEIWEKARLKGYTPADIKTLYKQNDLVARFFFVSDPDGYQIEVIESNDIFS</sequence>
<dbReference type="GO" id="GO:0005737">
    <property type="term" value="C:cytoplasm"/>
    <property type="evidence" value="ECO:0007669"/>
    <property type="project" value="TreeGrafter"/>
</dbReference>
<dbReference type="GO" id="GO:0004462">
    <property type="term" value="F:lactoylglutathione lyase activity"/>
    <property type="evidence" value="ECO:0007669"/>
    <property type="project" value="TreeGrafter"/>
</dbReference>
<comment type="caution">
    <text evidence="6">The sequence shown here is derived from an EMBL/GenBank/DDBJ whole genome shotgun (WGS) entry which is preliminary data.</text>
</comment>
<organism evidence="6 7">
    <name type="scientific">Pseudoalteromonas luteoviolacea S4054</name>
    <dbReference type="NCBI Taxonomy" id="1129367"/>
    <lineage>
        <taxon>Bacteria</taxon>
        <taxon>Pseudomonadati</taxon>
        <taxon>Pseudomonadota</taxon>
        <taxon>Gammaproteobacteria</taxon>
        <taxon>Alteromonadales</taxon>
        <taxon>Pseudoalteromonadaceae</taxon>
        <taxon>Pseudoalteromonas</taxon>
    </lineage>
</organism>
<gene>
    <name evidence="6" type="ORF">N479_16715</name>
</gene>
<dbReference type="EMBL" id="AUXW01000157">
    <property type="protein sequence ID" value="KKE82696.1"/>
    <property type="molecule type" value="Genomic_DNA"/>
</dbReference>
<accession>A0A0F6AA19</accession>
<evidence type="ECO:0000313" key="7">
    <source>
        <dbReference type="Proteomes" id="UP000033434"/>
    </source>
</evidence>
<evidence type="ECO:0000313" key="6">
    <source>
        <dbReference type="EMBL" id="KKE82696.1"/>
    </source>
</evidence>
<dbReference type="AlphaFoldDB" id="A0A0F6AA19"/>
<dbReference type="Gene3D" id="3.10.180.10">
    <property type="entry name" value="2,3-Dihydroxybiphenyl 1,2-Dioxygenase, domain 1"/>
    <property type="match status" value="1"/>
</dbReference>
<reference evidence="6 7" key="1">
    <citation type="journal article" date="2015" name="BMC Genomics">
        <title>Genome mining reveals unlocked bioactive potential of marine Gram-negative bacteria.</title>
        <authorList>
            <person name="Machado H."/>
            <person name="Sonnenschein E.C."/>
            <person name="Melchiorsen J."/>
            <person name="Gram L."/>
        </authorList>
    </citation>
    <scope>NUCLEOTIDE SEQUENCE [LARGE SCALE GENOMIC DNA]</scope>
    <source>
        <strain evidence="6 7">S4054</strain>
    </source>
</reference>
<protein>
    <recommendedName>
        <fullName evidence="2">Aldoketomutase</fullName>
    </recommendedName>
    <alternativeName>
        <fullName evidence="1">Ketone-aldehyde mutase</fullName>
    </alternativeName>
    <alternativeName>
        <fullName evidence="3">Methylglyoxalase</fullName>
    </alternativeName>
    <alternativeName>
        <fullName evidence="4">S-D-lactoylglutathione methylglyoxal lyase</fullName>
    </alternativeName>
</protein>